<dbReference type="RefSeq" id="WP_145114454.1">
    <property type="nucleotide sequence ID" value="NZ_CP036349.1"/>
</dbReference>
<keyword evidence="2" id="KW-0812">Transmembrane</keyword>
<gene>
    <name evidence="3" type="ORF">Spa11_35050</name>
</gene>
<evidence type="ECO:0000256" key="2">
    <source>
        <dbReference type="SAM" id="Phobius"/>
    </source>
</evidence>
<organism evidence="3 4">
    <name type="scientific">Botrimarina mediterranea</name>
    <dbReference type="NCBI Taxonomy" id="2528022"/>
    <lineage>
        <taxon>Bacteria</taxon>
        <taxon>Pseudomonadati</taxon>
        <taxon>Planctomycetota</taxon>
        <taxon>Planctomycetia</taxon>
        <taxon>Pirellulales</taxon>
        <taxon>Lacipirellulaceae</taxon>
        <taxon>Botrimarina</taxon>
    </lineage>
</organism>
<feature type="transmembrane region" description="Helical" evidence="2">
    <location>
        <begin position="37"/>
        <end position="58"/>
    </location>
</feature>
<sequence>MKLLHPSNPLTARAGAVNRRLPTAHCPPPTALTIVEMLVAMAITLLIMAAVVTVFANVSNSVTRRRATIEMSSALRNVRETLARDLAGATCPAVPWQRPESNVGYIEIIEGPQNDYYPTPWLFDGDGDGVPDPIGNVPGIELALSSLPGSNLGGTPANDFTGHGLVIGSNTPIGPGTSLENTPTDGRGLGDGDDTLMLTVRNEEEPFVGRIPIRSGNASPSAAAFANWGNEEIESPLAEVVWYALENPVDPNRTFAFGEPGYRTIYRRALLILPDVDYGIDVIPGGVDTNPGNVAGVLAGPGAVRVLPPDVDRTDVSQAIACLISFQERYDLSVRLEWDPLLPSSNTEPGRWVLKSNTLGDLTERENRYEHHGYIGIAAAYGTIDRYYPFALASGGVTPNSVSDVLFVSDPEIGNPAEGAEFQTVVAGLPAALGGGYAVVAYEPSDTETTSMDRVYGARPFALVNYSTASPCTARAVLNEVNQVVHVTRGLVPLGGSRRGEDVMMTDALAFDLKVYDPGAPIYRIASGTDFLIVGPNDPAWPAAILTDANGPAANGDVAIDTFESQGAYVDLGYGKRSPAFGVSQRYTGDPLLPVGALNLVAPIAPQFWRDGFVRLPSQPTSTAAPLTTLYANYDTWSWHYENDGINQDRDSGPNGRPTVDEGANGLDDPDPTIAGDPRLVDNAADIALYGPDDFAERETRPPYDAALRGLQVSLRAYERDSRQIREVRVKESFVPE</sequence>
<dbReference type="Proteomes" id="UP000316426">
    <property type="component" value="Chromosome"/>
</dbReference>
<feature type="region of interest" description="Disordered" evidence="1">
    <location>
        <begin position="645"/>
        <end position="678"/>
    </location>
</feature>
<keyword evidence="4" id="KW-1185">Reference proteome</keyword>
<name>A0A518KBW6_9BACT</name>
<protein>
    <submittedName>
        <fullName evidence="3">Uncharacterized protein</fullName>
    </submittedName>
</protein>
<keyword evidence="2" id="KW-1133">Transmembrane helix</keyword>
<proteinExistence type="predicted"/>
<dbReference type="EMBL" id="CP036349">
    <property type="protein sequence ID" value="QDV75291.1"/>
    <property type="molecule type" value="Genomic_DNA"/>
</dbReference>
<dbReference type="AlphaFoldDB" id="A0A518KBW6"/>
<dbReference type="KEGG" id="bmei:Spa11_35050"/>
<evidence type="ECO:0000313" key="3">
    <source>
        <dbReference type="EMBL" id="QDV75291.1"/>
    </source>
</evidence>
<reference evidence="3 4" key="1">
    <citation type="submission" date="2019-02" db="EMBL/GenBank/DDBJ databases">
        <title>Deep-cultivation of Planctomycetes and their phenomic and genomic characterization uncovers novel biology.</title>
        <authorList>
            <person name="Wiegand S."/>
            <person name="Jogler M."/>
            <person name="Boedeker C."/>
            <person name="Pinto D."/>
            <person name="Vollmers J."/>
            <person name="Rivas-Marin E."/>
            <person name="Kohn T."/>
            <person name="Peeters S.H."/>
            <person name="Heuer A."/>
            <person name="Rast P."/>
            <person name="Oberbeckmann S."/>
            <person name="Bunk B."/>
            <person name="Jeske O."/>
            <person name="Meyerdierks A."/>
            <person name="Storesund J.E."/>
            <person name="Kallscheuer N."/>
            <person name="Luecker S."/>
            <person name="Lage O.M."/>
            <person name="Pohl T."/>
            <person name="Merkel B.J."/>
            <person name="Hornburger P."/>
            <person name="Mueller R.-W."/>
            <person name="Bruemmer F."/>
            <person name="Labrenz M."/>
            <person name="Spormann A.M."/>
            <person name="Op den Camp H."/>
            <person name="Overmann J."/>
            <person name="Amann R."/>
            <person name="Jetten M.S.M."/>
            <person name="Mascher T."/>
            <person name="Medema M.H."/>
            <person name="Devos D.P."/>
            <person name="Kaster A.-K."/>
            <person name="Ovreas L."/>
            <person name="Rohde M."/>
            <person name="Galperin M.Y."/>
            <person name="Jogler C."/>
        </authorList>
    </citation>
    <scope>NUCLEOTIDE SEQUENCE [LARGE SCALE GENOMIC DNA]</scope>
    <source>
        <strain evidence="3 4">Spa11</strain>
    </source>
</reference>
<accession>A0A518KBW6</accession>
<evidence type="ECO:0000256" key="1">
    <source>
        <dbReference type="SAM" id="MobiDB-lite"/>
    </source>
</evidence>
<keyword evidence="2" id="KW-0472">Membrane</keyword>
<evidence type="ECO:0000313" key="4">
    <source>
        <dbReference type="Proteomes" id="UP000316426"/>
    </source>
</evidence>